<dbReference type="Pfam" id="PF01328">
    <property type="entry name" value="Peroxidase_2"/>
    <property type="match status" value="1"/>
</dbReference>
<comment type="similarity">
    <text evidence="7">Belongs to the chloroperoxidase family.</text>
</comment>
<evidence type="ECO:0000259" key="9">
    <source>
        <dbReference type="PROSITE" id="PS51405"/>
    </source>
</evidence>
<dbReference type="InterPro" id="IPR036851">
    <property type="entry name" value="Chloroperoxidase-like_sf"/>
</dbReference>
<keyword evidence="8" id="KW-0732">Signal</keyword>
<protein>
    <recommendedName>
        <fullName evidence="9">Heme haloperoxidase family profile domain-containing protein</fullName>
    </recommendedName>
</protein>
<feature type="chain" id="PRO_5034930328" description="Heme haloperoxidase family profile domain-containing protein" evidence="8">
    <location>
        <begin position="19"/>
        <end position="352"/>
    </location>
</feature>
<dbReference type="PROSITE" id="PS51405">
    <property type="entry name" value="HEME_HALOPEROXIDASE"/>
    <property type="match status" value="1"/>
</dbReference>
<keyword evidence="4" id="KW-0479">Metal-binding</keyword>
<dbReference type="SUPFAM" id="SSF47571">
    <property type="entry name" value="Cloroperoxidase"/>
    <property type="match status" value="1"/>
</dbReference>
<dbReference type="GO" id="GO:0046872">
    <property type="term" value="F:metal ion binding"/>
    <property type="evidence" value="ECO:0007669"/>
    <property type="project" value="UniProtKB-KW"/>
</dbReference>
<comment type="caution">
    <text evidence="10">The sequence shown here is derived from an EMBL/GenBank/DDBJ whole genome shotgun (WGS) entry which is preliminary data.</text>
</comment>
<feature type="signal peptide" evidence="8">
    <location>
        <begin position="1"/>
        <end position="18"/>
    </location>
</feature>
<name>A0A8H2WCF4_9AGAM</name>
<dbReference type="Gene3D" id="1.10.489.10">
    <property type="entry name" value="Chloroperoxidase-like"/>
    <property type="match status" value="1"/>
</dbReference>
<proteinExistence type="inferred from homology"/>
<dbReference type="PANTHER" id="PTHR33577:SF16">
    <property type="entry name" value="HEME HALOPEROXIDASE FAMILY PROFILE DOMAIN-CONTAINING PROTEIN"/>
    <property type="match status" value="1"/>
</dbReference>
<dbReference type="GO" id="GO:0004601">
    <property type="term" value="F:peroxidase activity"/>
    <property type="evidence" value="ECO:0007669"/>
    <property type="project" value="UniProtKB-KW"/>
</dbReference>
<keyword evidence="3" id="KW-0349">Heme</keyword>
<keyword evidence="5" id="KW-0560">Oxidoreductase</keyword>
<reference evidence="10" key="1">
    <citation type="submission" date="2021-01" db="EMBL/GenBank/DDBJ databases">
        <authorList>
            <person name="Kaushik A."/>
        </authorList>
    </citation>
    <scope>NUCLEOTIDE SEQUENCE</scope>
    <source>
        <strain evidence="10">AG1-1C</strain>
    </source>
</reference>
<evidence type="ECO:0000313" key="10">
    <source>
        <dbReference type="EMBL" id="CAE6363287.1"/>
    </source>
</evidence>
<evidence type="ECO:0000256" key="8">
    <source>
        <dbReference type="SAM" id="SignalP"/>
    </source>
</evidence>
<gene>
    <name evidence="10" type="ORF">RDB_LOCUS20596</name>
</gene>
<feature type="domain" description="Heme haloperoxidase family profile" evidence="9">
    <location>
        <begin position="55"/>
        <end position="303"/>
    </location>
</feature>
<dbReference type="AlphaFoldDB" id="A0A8H2WCF4"/>
<evidence type="ECO:0000256" key="3">
    <source>
        <dbReference type="ARBA" id="ARBA00022617"/>
    </source>
</evidence>
<evidence type="ECO:0000256" key="5">
    <source>
        <dbReference type="ARBA" id="ARBA00023002"/>
    </source>
</evidence>
<dbReference type="PANTHER" id="PTHR33577">
    <property type="entry name" value="STERIGMATOCYSTIN BIOSYNTHESIS PEROXIDASE STCC-RELATED"/>
    <property type="match status" value="1"/>
</dbReference>
<comment type="cofactor">
    <cofactor evidence="1">
        <name>heme b</name>
        <dbReference type="ChEBI" id="CHEBI:60344"/>
    </cofactor>
</comment>
<evidence type="ECO:0000313" key="11">
    <source>
        <dbReference type="Proteomes" id="UP000663846"/>
    </source>
</evidence>
<evidence type="ECO:0000256" key="7">
    <source>
        <dbReference type="ARBA" id="ARBA00025795"/>
    </source>
</evidence>
<evidence type="ECO:0000256" key="6">
    <source>
        <dbReference type="ARBA" id="ARBA00023004"/>
    </source>
</evidence>
<evidence type="ECO:0000256" key="2">
    <source>
        <dbReference type="ARBA" id="ARBA00022559"/>
    </source>
</evidence>
<keyword evidence="6" id="KW-0408">Iron</keyword>
<evidence type="ECO:0000256" key="4">
    <source>
        <dbReference type="ARBA" id="ARBA00022723"/>
    </source>
</evidence>
<organism evidence="10 11">
    <name type="scientific">Rhizoctonia solani</name>
    <dbReference type="NCBI Taxonomy" id="456999"/>
    <lineage>
        <taxon>Eukaryota</taxon>
        <taxon>Fungi</taxon>
        <taxon>Dikarya</taxon>
        <taxon>Basidiomycota</taxon>
        <taxon>Agaricomycotina</taxon>
        <taxon>Agaricomycetes</taxon>
        <taxon>Cantharellales</taxon>
        <taxon>Ceratobasidiaceae</taxon>
        <taxon>Rhizoctonia</taxon>
    </lineage>
</organism>
<accession>A0A8H2WCF4</accession>
<dbReference type="InterPro" id="IPR000028">
    <property type="entry name" value="Chloroperoxidase"/>
</dbReference>
<sequence>MRATSFAISLALVGASVAFPTSSGAGAAGYPFTDSPSKRQTTDFDSVNQKIDVSGEHEFRPPQSEDKRGPCPALNAMANHGYINRNGLTNLYEATSASNKVYGLGNDAAAAFAIMGVIYGGDPSTGDFSIGMDPKPGLSGTHNKMEGDASPTRNDAHVNNGDASTLDLNYFKRLYNSVPGMESAEGESAHFDMNTMAVHRDWTRNQSIAVNPHYFTYSSFFSGPIQVVFVSTLAHLLLPQLVANHSVEHPGGILNHNGLKDFYSVTGSGTSLSYTPGHERISENWYRRRDDYTIANVLQDFAKIIPKYPQFLSIGGNTGKANSFAGIDPGNLTDGVYNARNLLEGNNMMCFV</sequence>
<dbReference type="Proteomes" id="UP000663846">
    <property type="component" value="Unassembled WGS sequence"/>
</dbReference>
<keyword evidence="2" id="KW-0575">Peroxidase</keyword>
<dbReference type="EMBL" id="CAJMWS010000102">
    <property type="protein sequence ID" value="CAE6363287.1"/>
    <property type="molecule type" value="Genomic_DNA"/>
</dbReference>
<evidence type="ECO:0000256" key="1">
    <source>
        <dbReference type="ARBA" id="ARBA00001970"/>
    </source>
</evidence>